<keyword evidence="3" id="KW-1185">Reference proteome</keyword>
<organism evidence="2 3">
    <name type="scientific">Actinomadura barringtoniae</name>
    <dbReference type="NCBI Taxonomy" id="1427535"/>
    <lineage>
        <taxon>Bacteria</taxon>
        <taxon>Bacillati</taxon>
        <taxon>Actinomycetota</taxon>
        <taxon>Actinomycetes</taxon>
        <taxon>Streptosporangiales</taxon>
        <taxon>Thermomonosporaceae</taxon>
        <taxon>Actinomadura</taxon>
    </lineage>
</organism>
<accession>A0A939PN68</accession>
<dbReference type="EMBL" id="JAGEOJ010000018">
    <property type="protein sequence ID" value="MBO2452999.1"/>
    <property type="molecule type" value="Genomic_DNA"/>
</dbReference>
<comment type="caution">
    <text evidence="2">The sequence shown here is derived from an EMBL/GenBank/DDBJ whole genome shotgun (WGS) entry which is preliminary data.</text>
</comment>
<dbReference type="PANTHER" id="PTHR43433">
    <property type="entry name" value="HYDROLASE, ALPHA/BETA FOLD FAMILY PROTEIN"/>
    <property type="match status" value="1"/>
</dbReference>
<protein>
    <submittedName>
        <fullName evidence="2">Alpha/beta fold hydrolase</fullName>
    </submittedName>
</protein>
<dbReference type="Pfam" id="PF00561">
    <property type="entry name" value="Abhydrolase_1"/>
    <property type="match status" value="1"/>
</dbReference>
<evidence type="ECO:0000313" key="2">
    <source>
        <dbReference type="EMBL" id="MBO2452999.1"/>
    </source>
</evidence>
<dbReference type="GO" id="GO:0046503">
    <property type="term" value="P:glycerolipid catabolic process"/>
    <property type="evidence" value="ECO:0007669"/>
    <property type="project" value="TreeGrafter"/>
</dbReference>
<sequence>MAADRMITNGNVELWTEEFGDPAHPPVLLVMGSMSQGVLWPDAFVGRLVAAGRRVIRYDHRDTGRSSAIDFEASPYSWVDIKNDALAVLDAYGIESAHIVGHSAGGLLAQWIAVEHPQRVLSLTVIGSSPLGREEGANLVRALMGEERPAGALPYPSPAFIEHFAKAAVNPPAPDRRSLIDFAIETARVLQGPAIPFDEDEQRRLEERIFDRDRDPATVVNHRLAAMADPAFEPVGALGGITARTLVVEGTHEPAKPGHGALIAEAIPGAELLMIDGMGHTLPSQVHGPLADAILAHTR</sequence>
<dbReference type="GO" id="GO:0004806">
    <property type="term" value="F:triacylglycerol lipase activity"/>
    <property type="evidence" value="ECO:0007669"/>
    <property type="project" value="TreeGrafter"/>
</dbReference>
<reference evidence="2" key="1">
    <citation type="submission" date="2021-03" db="EMBL/GenBank/DDBJ databases">
        <authorList>
            <person name="Kanchanasin P."/>
            <person name="Saeng-In P."/>
            <person name="Phongsopitanun W."/>
            <person name="Yuki M."/>
            <person name="Kudo T."/>
            <person name="Ohkuma M."/>
            <person name="Tanasupawat S."/>
        </authorList>
    </citation>
    <scope>NUCLEOTIDE SEQUENCE</scope>
    <source>
        <strain evidence="2">GKU 128</strain>
    </source>
</reference>
<proteinExistence type="predicted"/>
<dbReference type="InterPro" id="IPR000073">
    <property type="entry name" value="AB_hydrolase_1"/>
</dbReference>
<dbReference type="RefSeq" id="WP_208261016.1">
    <property type="nucleotide sequence ID" value="NZ_JAGEOJ010000018.1"/>
</dbReference>
<dbReference type="Gene3D" id="3.40.50.1820">
    <property type="entry name" value="alpha/beta hydrolase"/>
    <property type="match status" value="1"/>
</dbReference>
<evidence type="ECO:0000259" key="1">
    <source>
        <dbReference type="Pfam" id="PF00561"/>
    </source>
</evidence>
<gene>
    <name evidence="2" type="ORF">J4573_38315</name>
</gene>
<dbReference type="Proteomes" id="UP000669179">
    <property type="component" value="Unassembled WGS sequence"/>
</dbReference>
<dbReference type="InterPro" id="IPR029058">
    <property type="entry name" value="AB_hydrolase_fold"/>
</dbReference>
<name>A0A939PN68_9ACTN</name>
<keyword evidence="2" id="KW-0378">Hydrolase</keyword>
<dbReference type="PRINTS" id="PR00111">
    <property type="entry name" value="ABHYDROLASE"/>
</dbReference>
<evidence type="ECO:0000313" key="3">
    <source>
        <dbReference type="Proteomes" id="UP000669179"/>
    </source>
</evidence>
<dbReference type="InterPro" id="IPR050471">
    <property type="entry name" value="AB_hydrolase"/>
</dbReference>
<dbReference type="PANTHER" id="PTHR43433:SF5">
    <property type="entry name" value="AB HYDROLASE-1 DOMAIN-CONTAINING PROTEIN"/>
    <property type="match status" value="1"/>
</dbReference>
<dbReference type="AlphaFoldDB" id="A0A939PN68"/>
<dbReference type="SUPFAM" id="SSF53474">
    <property type="entry name" value="alpha/beta-Hydrolases"/>
    <property type="match status" value="1"/>
</dbReference>
<feature type="domain" description="AB hydrolase-1" evidence="1">
    <location>
        <begin position="25"/>
        <end position="280"/>
    </location>
</feature>